<dbReference type="VEuPathDB" id="FungiDB:BO80DRAFT_194711"/>
<dbReference type="Proteomes" id="UP000249402">
    <property type="component" value="Unassembled WGS sequence"/>
</dbReference>
<reference evidence="1 2" key="1">
    <citation type="submission" date="2018-02" db="EMBL/GenBank/DDBJ databases">
        <title>The genomes of Aspergillus section Nigri reveals drivers in fungal speciation.</title>
        <authorList>
            <consortium name="DOE Joint Genome Institute"/>
            <person name="Vesth T.C."/>
            <person name="Nybo J."/>
            <person name="Theobald S."/>
            <person name="Brandl J."/>
            <person name="Frisvad J.C."/>
            <person name="Nielsen K.F."/>
            <person name="Lyhne E.K."/>
            <person name="Kogle M.E."/>
            <person name="Kuo A."/>
            <person name="Riley R."/>
            <person name="Clum A."/>
            <person name="Nolan M."/>
            <person name="Lipzen A."/>
            <person name="Salamov A."/>
            <person name="Henrissat B."/>
            <person name="Wiebenga A."/>
            <person name="De vries R.P."/>
            <person name="Grigoriev I.V."/>
            <person name="Mortensen U.H."/>
            <person name="Andersen M.R."/>
            <person name="Baker S.E."/>
        </authorList>
    </citation>
    <scope>NUCLEOTIDE SEQUENCE [LARGE SCALE GENOMIC DNA]</scope>
    <source>
        <strain evidence="1 2">CBS 121593</strain>
    </source>
</reference>
<organism evidence="1 2">
    <name type="scientific">Aspergillus ibericus CBS 121593</name>
    <dbReference type="NCBI Taxonomy" id="1448316"/>
    <lineage>
        <taxon>Eukaryota</taxon>
        <taxon>Fungi</taxon>
        <taxon>Dikarya</taxon>
        <taxon>Ascomycota</taxon>
        <taxon>Pezizomycotina</taxon>
        <taxon>Eurotiomycetes</taxon>
        <taxon>Eurotiomycetidae</taxon>
        <taxon>Eurotiales</taxon>
        <taxon>Aspergillaceae</taxon>
        <taxon>Aspergillus</taxon>
        <taxon>Aspergillus subgen. Circumdati</taxon>
    </lineage>
</organism>
<dbReference type="AlphaFoldDB" id="A0A395GPC1"/>
<dbReference type="GeneID" id="37219009"/>
<proteinExistence type="predicted"/>
<evidence type="ECO:0000313" key="2">
    <source>
        <dbReference type="Proteomes" id="UP000249402"/>
    </source>
</evidence>
<sequence>MHHEDLRCCCGRRLNIPPGSLCFFLCCRQWHPSSDNHTDAVAVQQFVCWEILLSRMQGQYRVLSHGDSPTTIQLILFSLYRPLYFVFIFSSGHRSLGTFFPVSAGLARPWAWHVTSSKLNSFFGDHEADPKAIINNDEPFPSSEYTNREPVYGGGYISLSRTMKNRKRLGRSAEGERLISRGSPSLARDYYSCIMDPSQSECACPGFEPPRTKGRSGERFSLTPAVPCAPTYYAYGRRSRVYYTVHTCP</sequence>
<dbReference type="EMBL" id="KZ824465">
    <property type="protein sequence ID" value="RAK97186.1"/>
    <property type="molecule type" value="Genomic_DNA"/>
</dbReference>
<gene>
    <name evidence="1" type="ORF">BO80DRAFT_194711</name>
</gene>
<name>A0A395GPC1_9EURO</name>
<keyword evidence="2" id="KW-1185">Reference proteome</keyword>
<dbReference type="RefSeq" id="XP_025571514.1">
    <property type="nucleotide sequence ID" value="XM_025714144.1"/>
</dbReference>
<protein>
    <submittedName>
        <fullName evidence="1">Uncharacterized protein</fullName>
    </submittedName>
</protein>
<evidence type="ECO:0000313" key="1">
    <source>
        <dbReference type="EMBL" id="RAK97186.1"/>
    </source>
</evidence>
<accession>A0A395GPC1</accession>